<dbReference type="GeneID" id="27311107"/>
<reference evidence="1 2" key="1">
    <citation type="submission" date="2015-01" db="EMBL/GenBank/DDBJ databases">
        <title>The Genome Sequence of Ochroconis gallopava CBS43764.</title>
        <authorList>
            <consortium name="The Broad Institute Genomics Platform"/>
            <person name="Cuomo C."/>
            <person name="de Hoog S."/>
            <person name="Gorbushina A."/>
            <person name="Stielow B."/>
            <person name="Teixiera M."/>
            <person name="Abouelleil A."/>
            <person name="Chapman S.B."/>
            <person name="Priest M."/>
            <person name="Young S.K."/>
            <person name="Wortman J."/>
            <person name="Nusbaum C."/>
            <person name="Birren B."/>
        </authorList>
    </citation>
    <scope>NUCLEOTIDE SEQUENCE [LARGE SCALE GENOMIC DNA]</scope>
    <source>
        <strain evidence="1 2">CBS 43764</strain>
    </source>
</reference>
<sequence>MQCAEAQNGALPPKLSRIFVSFVRYESSHSRTGYTTNMALVNFKPNNMELNTLLVGQLVPSFRDEEPASRTSKTVRRVFHFDILPSPNYSRPASAAVALAQTSCH</sequence>
<dbReference type="HOGENOM" id="CLU_2238695_0_0_1"/>
<evidence type="ECO:0000313" key="1">
    <source>
        <dbReference type="EMBL" id="KIW05945.1"/>
    </source>
</evidence>
<dbReference type="VEuPathDB" id="FungiDB:PV09_03134"/>
<name>A0A0D2AHB5_9PEZI</name>
<dbReference type="Proteomes" id="UP000053259">
    <property type="component" value="Unassembled WGS sequence"/>
</dbReference>
<organism evidence="1 2">
    <name type="scientific">Verruconis gallopava</name>
    <dbReference type="NCBI Taxonomy" id="253628"/>
    <lineage>
        <taxon>Eukaryota</taxon>
        <taxon>Fungi</taxon>
        <taxon>Dikarya</taxon>
        <taxon>Ascomycota</taxon>
        <taxon>Pezizomycotina</taxon>
        <taxon>Dothideomycetes</taxon>
        <taxon>Pleosporomycetidae</taxon>
        <taxon>Venturiales</taxon>
        <taxon>Sympoventuriaceae</taxon>
        <taxon>Verruconis</taxon>
    </lineage>
</organism>
<gene>
    <name evidence="1" type="ORF">PV09_03134</name>
</gene>
<keyword evidence="2" id="KW-1185">Reference proteome</keyword>
<proteinExistence type="predicted"/>
<dbReference type="EMBL" id="KN847536">
    <property type="protein sequence ID" value="KIW05945.1"/>
    <property type="molecule type" value="Genomic_DNA"/>
</dbReference>
<dbReference type="RefSeq" id="XP_016215814.1">
    <property type="nucleotide sequence ID" value="XM_016356291.1"/>
</dbReference>
<accession>A0A0D2AHB5</accession>
<evidence type="ECO:0000313" key="2">
    <source>
        <dbReference type="Proteomes" id="UP000053259"/>
    </source>
</evidence>
<dbReference type="AlphaFoldDB" id="A0A0D2AHB5"/>
<protein>
    <submittedName>
        <fullName evidence="1">Uncharacterized protein</fullName>
    </submittedName>
</protein>
<dbReference type="InParanoid" id="A0A0D2AHB5"/>